<keyword evidence="3" id="KW-1185">Reference proteome</keyword>
<accession>A0A1M4XQS9</accession>
<dbReference type="AlphaFoldDB" id="A0A1M4XQS9"/>
<dbReference type="OrthoDB" id="9795306at2"/>
<dbReference type="PANTHER" id="PTHR33990">
    <property type="entry name" value="PROTEIN YJDN-RELATED"/>
    <property type="match status" value="1"/>
</dbReference>
<evidence type="ECO:0000259" key="1">
    <source>
        <dbReference type="Pfam" id="PF06983"/>
    </source>
</evidence>
<feature type="domain" description="PhnB-like" evidence="1">
    <location>
        <begin position="6"/>
        <end position="133"/>
    </location>
</feature>
<name>A0A1M4XQS9_9FIRM</name>
<dbReference type="CDD" id="cd06588">
    <property type="entry name" value="PhnB_like"/>
    <property type="match status" value="1"/>
</dbReference>
<protein>
    <submittedName>
        <fullName evidence="2">PhnB protein</fullName>
    </submittedName>
</protein>
<evidence type="ECO:0000313" key="3">
    <source>
        <dbReference type="Proteomes" id="UP000184251"/>
    </source>
</evidence>
<reference evidence="2 3" key="1">
    <citation type="submission" date="2016-11" db="EMBL/GenBank/DDBJ databases">
        <authorList>
            <person name="Jaros S."/>
            <person name="Januszkiewicz K."/>
            <person name="Wedrychowicz H."/>
        </authorList>
    </citation>
    <scope>NUCLEOTIDE SEQUENCE [LARGE SCALE GENOMIC DNA]</scope>
    <source>
        <strain evidence="2 3">DSM 14828</strain>
    </source>
</reference>
<organism evidence="2 3">
    <name type="scientific">Alkalibacter saccharofermentans DSM 14828</name>
    <dbReference type="NCBI Taxonomy" id="1120975"/>
    <lineage>
        <taxon>Bacteria</taxon>
        <taxon>Bacillati</taxon>
        <taxon>Bacillota</taxon>
        <taxon>Clostridia</taxon>
        <taxon>Eubacteriales</taxon>
        <taxon>Eubacteriaceae</taxon>
        <taxon>Alkalibacter</taxon>
    </lineage>
</organism>
<dbReference type="EMBL" id="FQTU01000010">
    <property type="protein sequence ID" value="SHE95964.1"/>
    <property type="molecule type" value="Genomic_DNA"/>
</dbReference>
<dbReference type="Gene3D" id="3.10.180.10">
    <property type="entry name" value="2,3-Dihydroxybiphenyl 1,2-Dioxygenase, domain 1"/>
    <property type="match status" value="1"/>
</dbReference>
<dbReference type="PANTHER" id="PTHR33990:SF1">
    <property type="entry name" value="PROTEIN YJDN"/>
    <property type="match status" value="1"/>
</dbReference>
<dbReference type="InterPro" id="IPR028973">
    <property type="entry name" value="PhnB-like"/>
</dbReference>
<gene>
    <name evidence="2" type="ORF">SAMN02746064_01583</name>
</gene>
<dbReference type="SUPFAM" id="SSF54593">
    <property type="entry name" value="Glyoxalase/Bleomycin resistance protein/Dihydroxybiphenyl dioxygenase"/>
    <property type="match status" value="1"/>
</dbReference>
<evidence type="ECO:0000313" key="2">
    <source>
        <dbReference type="EMBL" id="SHE95964.1"/>
    </source>
</evidence>
<sequence length="138" mass="15797">MSLQVYINFDGNCREAVEYYSKVFKTDKPEIMTFGDAPEDPGFSLPEESKNLVMHTQLIISGDIVMFSDTFPGMPLVKGNNISLTVVTDDMDEITEAFNQLKAEGKVEMDLQETFWSKYYGSVVDKYGITWQFSMYEH</sequence>
<dbReference type="InterPro" id="IPR029068">
    <property type="entry name" value="Glyas_Bleomycin-R_OHBP_Dase"/>
</dbReference>
<dbReference type="STRING" id="1120975.SAMN02746064_01583"/>
<dbReference type="Pfam" id="PF06983">
    <property type="entry name" value="3-dmu-9_3-mt"/>
    <property type="match status" value="1"/>
</dbReference>
<dbReference type="Proteomes" id="UP000184251">
    <property type="component" value="Unassembled WGS sequence"/>
</dbReference>
<proteinExistence type="predicted"/>